<dbReference type="EMBL" id="JADIKK010000008">
    <property type="protein sequence ID" value="MFK2877582.1"/>
    <property type="molecule type" value="Genomic_DNA"/>
</dbReference>
<accession>A0ABW8J5N1</accession>
<evidence type="ECO:0000313" key="1">
    <source>
        <dbReference type="EMBL" id="MFK2877582.1"/>
    </source>
</evidence>
<sequence length="234" mass="26065">MSTQTGDALPSATADAGLPMPRVVLFDFDGVLLHGDAFGLFIRSRYQRSWWRKLLVLPCLPWLLLMLPFSRRLALRTLVHVALFGTGEQRYRAQAQACATELVQHSRRFNRDALRQLRRHQQAGDRVIVVTGCEQALVGSILEQLGLGDVELLASRLRPGWSGMRTGFHNIGPNKLKALAAHGVHEWHVAYTDSLMDVPMLKPAAESVLVNGTPKLCKKMDAALGRVVGRVEWQ</sequence>
<organism evidence="1 2">
    <name type="scientific">Rhodanobacter hydrolyticus</name>
    <dbReference type="NCBI Taxonomy" id="2250595"/>
    <lineage>
        <taxon>Bacteria</taxon>
        <taxon>Pseudomonadati</taxon>
        <taxon>Pseudomonadota</taxon>
        <taxon>Gammaproteobacteria</taxon>
        <taxon>Lysobacterales</taxon>
        <taxon>Rhodanobacteraceae</taxon>
        <taxon>Rhodanobacter</taxon>
    </lineage>
</organism>
<dbReference type="Gene3D" id="3.40.50.1000">
    <property type="entry name" value="HAD superfamily/HAD-like"/>
    <property type="match status" value="1"/>
</dbReference>
<dbReference type="Proteomes" id="UP001620339">
    <property type="component" value="Unassembled WGS sequence"/>
</dbReference>
<name>A0ABW8J5N1_9GAMM</name>
<dbReference type="NCBIfam" id="TIGR01488">
    <property type="entry name" value="HAD-SF-IB"/>
    <property type="match status" value="1"/>
</dbReference>
<dbReference type="Pfam" id="PF12710">
    <property type="entry name" value="HAD"/>
    <property type="match status" value="1"/>
</dbReference>
<protein>
    <submittedName>
        <fullName evidence="1">Haloacid dehalogenase-like hydrolase</fullName>
    </submittedName>
</protein>
<dbReference type="InterPro" id="IPR023214">
    <property type="entry name" value="HAD_sf"/>
</dbReference>
<dbReference type="InterPro" id="IPR036412">
    <property type="entry name" value="HAD-like_sf"/>
</dbReference>
<proteinExistence type="predicted"/>
<evidence type="ECO:0000313" key="2">
    <source>
        <dbReference type="Proteomes" id="UP001620339"/>
    </source>
</evidence>
<keyword evidence="2" id="KW-1185">Reference proteome</keyword>
<dbReference type="Gene3D" id="1.20.1440.100">
    <property type="entry name" value="SG protein - dephosphorylation function"/>
    <property type="match status" value="1"/>
</dbReference>
<comment type="caution">
    <text evidence="1">The sequence shown here is derived from an EMBL/GenBank/DDBJ whole genome shotgun (WGS) entry which is preliminary data.</text>
</comment>
<gene>
    <name evidence="1" type="ORF">ISP25_10925</name>
</gene>
<dbReference type="SUPFAM" id="SSF56784">
    <property type="entry name" value="HAD-like"/>
    <property type="match status" value="1"/>
</dbReference>
<reference evidence="1 2" key="1">
    <citation type="submission" date="2020-10" db="EMBL/GenBank/DDBJ databases">
        <title>Phylogeny of dyella-like bacteria.</title>
        <authorList>
            <person name="Fu J."/>
        </authorList>
    </citation>
    <scope>NUCLEOTIDE SEQUENCE [LARGE SCALE GENOMIC DNA]</scope>
    <source>
        <strain evidence="1 2">KACC 19113</strain>
    </source>
</reference>
<dbReference type="RefSeq" id="WP_192158697.1">
    <property type="nucleotide sequence ID" value="NZ_JADIKK010000008.1"/>
</dbReference>